<organism evidence="3">
    <name type="scientific">Drosophila grimshawi</name>
    <name type="common">Hawaiian fruit fly</name>
    <name type="synonym">Idiomyia grimshawi</name>
    <dbReference type="NCBI Taxonomy" id="7222"/>
    <lineage>
        <taxon>Eukaryota</taxon>
        <taxon>Metazoa</taxon>
        <taxon>Ecdysozoa</taxon>
        <taxon>Arthropoda</taxon>
        <taxon>Hexapoda</taxon>
        <taxon>Insecta</taxon>
        <taxon>Pterygota</taxon>
        <taxon>Neoptera</taxon>
        <taxon>Endopterygota</taxon>
        <taxon>Diptera</taxon>
        <taxon>Brachycera</taxon>
        <taxon>Muscomorpha</taxon>
        <taxon>Ephydroidea</taxon>
        <taxon>Drosophilidae</taxon>
        <taxon>Drosophila</taxon>
        <taxon>Hawaiian Drosophila</taxon>
    </lineage>
</organism>
<proteinExistence type="predicted"/>
<dbReference type="OMA" id="CSAIGCN"/>
<protein>
    <submittedName>
        <fullName evidence="2">GH16547</fullName>
    </submittedName>
</protein>
<dbReference type="EMBL" id="CH916366">
    <property type="protein sequence ID" value="EDV96929.1"/>
    <property type="molecule type" value="Genomic_DNA"/>
</dbReference>
<evidence type="ECO:0000256" key="1">
    <source>
        <dbReference type="SAM" id="SignalP"/>
    </source>
</evidence>
<feature type="signal peptide" evidence="1">
    <location>
        <begin position="1"/>
        <end position="23"/>
    </location>
</feature>
<dbReference type="Proteomes" id="UP000001070">
    <property type="component" value="Unassembled WGS sequence"/>
</dbReference>
<accession>B4J1K9</accession>
<reference evidence="2 3" key="1">
    <citation type="journal article" date="2007" name="Nature">
        <title>Evolution of genes and genomes on the Drosophila phylogeny.</title>
        <authorList>
            <consortium name="Drosophila 12 Genomes Consortium"/>
            <person name="Clark A.G."/>
            <person name="Eisen M.B."/>
            <person name="Smith D.R."/>
            <person name="Bergman C.M."/>
            <person name="Oliver B."/>
            <person name="Markow T.A."/>
            <person name="Kaufman T.C."/>
            <person name="Kellis M."/>
            <person name="Gelbart W."/>
            <person name="Iyer V.N."/>
            <person name="Pollard D.A."/>
            <person name="Sackton T.B."/>
            <person name="Larracuente A.M."/>
            <person name="Singh N.D."/>
            <person name="Abad J.P."/>
            <person name="Abt D.N."/>
            <person name="Adryan B."/>
            <person name="Aguade M."/>
            <person name="Akashi H."/>
            <person name="Anderson W.W."/>
            <person name="Aquadro C.F."/>
            <person name="Ardell D.H."/>
            <person name="Arguello R."/>
            <person name="Artieri C.G."/>
            <person name="Barbash D.A."/>
            <person name="Barker D."/>
            <person name="Barsanti P."/>
            <person name="Batterham P."/>
            <person name="Batzoglou S."/>
            <person name="Begun D."/>
            <person name="Bhutkar A."/>
            <person name="Blanco E."/>
            <person name="Bosak S.A."/>
            <person name="Bradley R.K."/>
            <person name="Brand A.D."/>
            <person name="Brent M.R."/>
            <person name="Brooks A.N."/>
            <person name="Brown R.H."/>
            <person name="Butlin R.K."/>
            <person name="Caggese C."/>
            <person name="Calvi B.R."/>
            <person name="Bernardo de Carvalho A."/>
            <person name="Caspi A."/>
            <person name="Castrezana S."/>
            <person name="Celniker S.E."/>
            <person name="Chang J.L."/>
            <person name="Chapple C."/>
            <person name="Chatterji S."/>
            <person name="Chinwalla A."/>
            <person name="Civetta A."/>
            <person name="Clifton S.W."/>
            <person name="Comeron J.M."/>
            <person name="Costello J.C."/>
            <person name="Coyne J.A."/>
            <person name="Daub J."/>
            <person name="David R.G."/>
            <person name="Delcher A.L."/>
            <person name="Delehaunty K."/>
            <person name="Do C.B."/>
            <person name="Ebling H."/>
            <person name="Edwards K."/>
            <person name="Eickbush T."/>
            <person name="Evans J.D."/>
            <person name="Filipski A."/>
            <person name="Findeiss S."/>
            <person name="Freyhult E."/>
            <person name="Fulton L."/>
            <person name="Fulton R."/>
            <person name="Garcia A.C."/>
            <person name="Gardiner A."/>
            <person name="Garfield D.A."/>
            <person name="Garvin B.E."/>
            <person name="Gibson G."/>
            <person name="Gilbert D."/>
            <person name="Gnerre S."/>
            <person name="Godfrey J."/>
            <person name="Good R."/>
            <person name="Gotea V."/>
            <person name="Gravely B."/>
            <person name="Greenberg A.J."/>
            <person name="Griffiths-Jones S."/>
            <person name="Gross S."/>
            <person name="Guigo R."/>
            <person name="Gustafson E.A."/>
            <person name="Haerty W."/>
            <person name="Hahn M.W."/>
            <person name="Halligan D.L."/>
            <person name="Halpern A.L."/>
            <person name="Halter G.M."/>
            <person name="Han M.V."/>
            <person name="Heger A."/>
            <person name="Hillier L."/>
            <person name="Hinrichs A.S."/>
            <person name="Holmes I."/>
            <person name="Hoskins R.A."/>
            <person name="Hubisz M.J."/>
            <person name="Hultmark D."/>
            <person name="Huntley M.A."/>
            <person name="Jaffe D.B."/>
            <person name="Jagadeeshan S."/>
            <person name="Jeck W.R."/>
            <person name="Johnson J."/>
            <person name="Jones C.D."/>
            <person name="Jordan W.C."/>
            <person name="Karpen G.H."/>
            <person name="Kataoka E."/>
            <person name="Keightley P.D."/>
            <person name="Kheradpour P."/>
            <person name="Kirkness E.F."/>
            <person name="Koerich L.B."/>
            <person name="Kristiansen K."/>
            <person name="Kudrna D."/>
            <person name="Kulathinal R.J."/>
            <person name="Kumar S."/>
            <person name="Kwok R."/>
            <person name="Lander E."/>
            <person name="Langley C.H."/>
            <person name="Lapoint R."/>
            <person name="Lazzaro B.P."/>
            <person name="Lee S.J."/>
            <person name="Levesque L."/>
            <person name="Li R."/>
            <person name="Lin C.F."/>
            <person name="Lin M.F."/>
            <person name="Lindblad-Toh K."/>
            <person name="Llopart A."/>
            <person name="Long M."/>
            <person name="Low L."/>
            <person name="Lozovsky E."/>
            <person name="Lu J."/>
            <person name="Luo M."/>
            <person name="Machado C.A."/>
            <person name="Makalowski W."/>
            <person name="Marzo M."/>
            <person name="Matsuda M."/>
            <person name="Matzkin L."/>
            <person name="McAllister B."/>
            <person name="McBride C.S."/>
            <person name="McKernan B."/>
            <person name="McKernan K."/>
            <person name="Mendez-Lago M."/>
            <person name="Minx P."/>
            <person name="Mollenhauer M.U."/>
            <person name="Montooth K."/>
            <person name="Mount S.M."/>
            <person name="Mu X."/>
            <person name="Myers E."/>
            <person name="Negre B."/>
            <person name="Newfeld S."/>
            <person name="Nielsen R."/>
            <person name="Noor M.A."/>
            <person name="O'Grady P."/>
            <person name="Pachter L."/>
            <person name="Papaceit M."/>
            <person name="Parisi M.J."/>
            <person name="Parisi M."/>
            <person name="Parts L."/>
            <person name="Pedersen J.S."/>
            <person name="Pesole G."/>
            <person name="Phillippy A.M."/>
            <person name="Ponting C.P."/>
            <person name="Pop M."/>
            <person name="Porcelli D."/>
            <person name="Powell J.R."/>
            <person name="Prohaska S."/>
            <person name="Pruitt K."/>
            <person name="Puig M."/>
            <person name="Quesneville H."/>
            <person name="Ram K.R."/>
            <person name="Rand D."/>
            <person name="Rasmussen M.D."/>
            <person name="Reed L.K."/>
            <person name="Reenan R."/>
            <person name="Reily A."/>
            <person name="Remington K.A."/>
            <person name="Rieger T.T."/>
            <person name="Ritchie M.G."/>
            <person name="Robin C."/>
            <person name="Rogers Y.H."/>
            <person name="Rohde C."/>
            <person name="Rozas J."/>
            <person name="Rubenfield M.J."/>
            <person name="Ruiz A."/>
            <person name="Russo S."/>
            <person name="Salzberg S.L."/>
            <person name="Sanchez-Gracia A."/>
            <person name="Saranga D.J."/>
            <person name="Sato H."/>
            <person name="Schaeffer S.W."/>
            <person name="Schatz M.C."/>
            <person name="Schlenke T."/>
            <person name="Schwartz R."/>
            <person name="Segarra C."/>
            <person name="Singh R.S."/>
            <person name="Sirot L."/>
            <person name="Sirota M."/>
            <person name="Sisneros N.B."/>
            <person name="Smith C.D."/>
            <person name="Smith T.F."/>
            <person name="Spieth J."/>
            <person name="Stage D.E."/>
            <person name="Stark A."/>
            <person name="Stephan W."/>
            <person name="Strausberg R.L."/>
            <person name="Strempel S."/>
            <person name="Sturgill D."/>
            <person name="Sutton G."/>
            <person name="Sutton G.G."/>
            <person name="Tao W."/>
            <person name="Teichmann S."/>
            <person name="Tobari Y.N."/>
            <person name="Tomimura Y."/>
            <person name="Tsolas J.M."/>
            <person name="Valente V.L."/>
            <person name="Venter E."/>
            <person name="Venter J.C."/>
            <person name="Vicario S."/>
            <person name="Vieira F.G."/>
            <person name="Vilella A.J."/>
            <person name="Villasante A."/>
            <person name="Walenz B."/>
            <person name="Wang J."/>
            <person name="Wasserman M."/>
            <person name="Watts T."/>
            <person name="Wilson D."/>
            <person name="Wilson R.K."/>
            <person name="Wing R.A."/>
            <person name="Wolfner M.F."/>
            <person name="Wong A."/>
            <person name="Wong G.K."/>
            <person name="Wu C.I."/>
            <person name="Wu G."/>
            <person name="Yamamoto D."/>
            <person name="Yang H.P."/>
            <person name="Yang S.P."/>
            <person name="Yorke J.A."/>
            <person name="Yoshida K."/>
            <person name="Zdobnov E."/>
            <person name="Zhang P."/>
            <person name="Zhang Y."/>
            <person name="Zimin A.V."/>
            <person name="Baldwin J."/>
            <person name="Abdouelleil A."/>
            <person name="Abdulkadir J."/>
            <person name="Abebe A."/>
            <person name="Abera B."/>
            <person name="Abreu J."/>
            <person name="Acer S.C."/>
            <person name="Aftuck L."/>
            <person name="Alexander A."/>
            <person name="An P."/>
            <person name="Anderson E."/>
            <person name="Anderson S."/>
            <person name="Arachi H."/>
            <person name="Azer M."/>
            <person name="Bachantsang P."/>
            <person name="Barry A."/>
            <person name="Bayul T."/>
            <person name="Berlin A."/>
            <person name="Bessette D."/>
            <person name="Bloom T."/>
            <person name="Blye J."/>
            <person name="Boguslavskiy L."/>
            <person name="Bonnet C."/>
            <person name="Boukhgalter B."/>
            <person name="Bourzgui I."/>
            <person name="Brown A."/>
            <person name="Cahill P."/>
            <person name="Channer S."/>
            <person name="Cheshatsang Y."/>
            <person name="Chuda L."/>
            <person name="Citroen M."/>
            <person name="Collymore A."/>
            <person name="Cooke P."/>
            <person name="Costello M."/>
            <person name="D'Aco K."/>
            <person name="Daza R."/>
            <person name="De Haan G."/>
            <person name="DeGray S."/>
            <person name="DeMaso C."/>
            <person name="Dhargay N."/>
            <person name="Dooley K."/>
            <person name="Dooley E."/>
            <person name="Doricent M."/>
            <person name="Dorje P."/>
            <person name="Dorjee K."/>
            <person name="Dupes A."/>
            <person name="Elong R."/>
            <person name="Falk J."/>
            <person name="Farina A."/>
            <person name="Faro S."/>
            <person name="Ferguson D."/>
            <person name="Fisher S."/>
            <person name="Foley C.D."/>
            <person name="Franke A."/>
            <person name="Friedrich D."/>
            <person name="Gadbois L."/>
            <person name="Gearin G."/>
            <person name="Gearin C.R."/>
            <person name="Giannoukos G."/>
            <person name="Goode T."/>
            <person name="Graham J."/>
            <person name="Grandbois E."/>
            <person name="Grewal S."/>
            <person name="Gyaltsen K."/>
            <person name="Hafez N."/>
            <person name="Hagos B."/>
            <person name="Hall J."/>
            <person name="Henson C."/>
            <person name="Hollinger A."/>
            <person name="Honan T."/>
            <person name="Huard M.D."/>
            <person name="Hughes L."/>
            <person name="Hurhula B."/>
            <person name="Husby M.E."/>
            <person name="Kamat A."/>
            <person name="Kanga B."/>
            <person name="Kashin S."/>
            <person name="Khazanovich D."/>
            <person name="Kisner P."/>
            <person name="Lance K."/>
            <person name="Lara M."/>
            <person name="Lee W."/>
            <person name="Lennon N."/>
            <person name="Letendre F."/>
            <person name="LeVine R."/>
            <person name="Lipovsky A."/>
            <person name="Liu X."/>
            <person name="Liu J."/>
            <person name="Liu S."/>
            <person name="Lokyitsang T."/>
            <person name="Lokyitsang Y."/>
            <person name="Lubonja R."/>
            <person name="Lui A."/>
            <person name="MacDonald P."/>
            <person name="Magnisalis V."/>
            <person name="Maru K."/>
            <person name="Matthews C."/>
            <person name="McCusker W."/>
            <person name="McDonough S."/>
            <person name="Mehta T."/>
            <person name="Meldrim J."/>
            <person name="Meneus L."/>
            <person name="Mihai O."/>
            <person name="Mihalev A."/>
            <person name="Mihova T."/>
            <person name="Mittelman R."/>
            <person name="Mlenga V."/>
            <person name="Montmayeur A."/>
            <person name="Mulrain L."/>
            <person name="Navidi A."/>
            <person name="Naylor J."/>
            <person name="Negash T."/>
            <person name="Nguyen T."/>
            <person name="Nguyen N."/>
            <person name="Nicol R."/>
            <person name="Norbu C."/>
            <person name="Norbu N."/>
            <person name="Novod N."/>
            <person name="O'Neill B."/>
            <person name="Osman S."/>
            <person name="Markiewicz E."/>
            <person name="Oyono O.L."/>
            <person name="Patti C."/>
            <person name="Phunkhang P."/>
            <person name="Pierre F."/>
            <person name="Priest M."/>
            <person name="Raghuraman S."/>
            <person name="Rege F."/>
            <person name="Reyes R."/>
            <person name="Rise C."/>
            <person name="Rogov P."/>
            <person name="Ross K."/>
            <person name="Ryan E."/>
            <person name="Settipalli S."/>
            <person name="Shea T."/>
            <person name="Sherpa N."/>
            <person name="Shi L."/>
            <person name="Shih D."/>
            <person name="Sparrow T."/>
            <person name="Spaulding J."/>
            <person name="Stalker J."/>
            <person name="Stange-Thomann N."/>
            <person name="Stavropoulos S."/>
            <person name="Stone C."/>
            <person name="Strader C."/>
            <person name="Tesfaye S."/>
            <person name="Thomson T."/>
            <person name="Thoulutsang Y."/>
            <person name="Thoulutsang D."/>
            <person name="Topham K."/>
            <person name="Topping I."/>
            <person name="Tsamla T."/>
            <person name="Vassiliev H."/>
            <person name="Vo A."/>
            <person name="Wangchuk T."/>
            <person name="Wangdi T."/>
            <person name="Weiand M."/>
            <person name="Wilkinson J."/>
            <person name="Wilson A."/>
            <person name="Yadav S."/>
            <person name="Young G."/>
            <person name="Yu Q."/>
            <person name="Zembek L."/>
            <person name="Zhong D."/>
            <person name="Zimmer A."/>
            <person name="Zwirko Z."/>
            <person name="Jaffe D.B."/>
            <person name="Alvarez P."/>
            <person name="Brockman W."/>
            <person name="Butler J."/>
            <person name="Chin C."/>
            <person name="Gnerre S."/>
            <person name="Grabherr M."/>
            <person name="Kleber M."/>
            <person name="Mauceli E."/>
            <person name="MacCallum I."/>
        </authorList>
    </citation>
    <scope>NUCLEOTIDE SEQUENCE [LARGE SCALE GENOMIC DNA]</scope>
    <source>
        <strain evidence="3">Tucson 15287-2541.00</strain>
    </source>
</reference>
<dbReference type="InParanoid" id="B4J1K9"/>
<keyword evidence="3" id="KW-1185">Reference proteome</keyword>
<dbReference type="HOGENOM" id="CLU_2981228_0_0_1"/>
<gene>
    <name evidence="2" type="primary">Dgri\GH16547</name>
    <name evidence="2" type="ORF">Dgri_GH16547</name>
</gene>
<name>B4J1K9_DROGR</name>
<feature type="chain" id="PRO_5002808155" evidence="1">
    <location>
        <begin position="24"/>
        <end position="58"/>
    </location>
</feature>
<evidence type="ECO:0000313" key="2">
    <source>
        <dbReference type="EMBL" id="EDV96929.1"/>
    </source>
</evidence>
<dbReference type="eggNOG" id="ENOG502TCAV">
    <property type="taxonomic scope" value="Eukaryota"/>
</dbReference>
<dbReference type="AlphaFoldDB" id="B4J1K9"/>
<sequence>MGVAAWAAVGVGALCGAVAIVAACATGSGICSAIGCNVGAPAPTGAPKNGQAAATGSR</sequence>
<keyword evidence="1" id="KW-0732">Signal</keyword>
<evidence type="ECO:0000313" key="3">
    <source>
        <dbReference type="Proteomes" id="UP000001070"/>
    </source>
</evidence>